<reference evidence="1" key="1">
    <citation type="submission" date="2015-03" db="EMBL/GenBank/DDBJ databases">
        <title>Wuchereria bancrofti Genome Sequencing Papua New Guinea Strain.</title>
        <authorList>
            <person name="Small S.T."/>
            <person name="Serre D."/>
            <person name="Zimmerman P.A."/>
        </authorList>
    </citation>
    <scope>NUCLEOTIDE SEQUENCE [LARGE SCALE GENOMIC DNA]</scope>
    <source>
        <strain evidence="1">pt0022</strain>
    </source>
</reference>
<dbReference type="WBParaSite" id="mrna-Wban_00802">
    <property type="protein sequence ID" value="mrna-Wban_00802"/>
    <property type="gene ID" value="Wban_00802"/>
</dbReference>
<organism evidence="1 2">
    <name type="scientific">Wuchereria bancrofti</name>
    <dbReference type="NCBI Taxonomy" id="6293"/>
    <lineage>
        <taxon>Eukaryota</taxon>
        <taxon>Metazoa</taxon>
        <taxon>Ecdysozoa</taxon>
        <taxon>Nematoda</taxon>
        <taxon>Chromadorea</taxon>
        <taxon>Rhabditida</taxon>
        <taxon>Spirurina</taxon>
        <taxon>Spiruromorpha</taxon>
        <taxon>Filarioidea</taxon>
        <taxon>Onchocercidae</taxon>
        <taxon>Wuchereria</taxon>
    </lineage>
</organism>
<reference evidence="1" key="2">
    <citation type="journal article" date="2016" name="Mol. Ecol.">
        <title>Population genomics of the filarial nematode parasite Wuchereria bancrofti from mosquitoes.</title>
        <authorList>
            <person name="Small S.T."/>
            <person name="Reimer L.J."/>
            <person name="Tisch D.J."/>
            <person name="King C.L."/>
            <person name="Christensen B.M."/>
            <person name="Siba P.M."/>
            <person name="Kazura J.W."/>
            <person name="Serre D."/>
            <person name="Zimmerman P.A."/>
        </authorList>
    </citation>
    <scope>NUCLEOTIDE SEQUENCE</scope>
    <source>
        <strain evidence="1">pt0022</strain>
    </source>
</reference>
<dbReference type="AlphaFoldDB" id="A0AAF5PHN2"/>
<accession>A0AAF5PHN2</accession>
<evidence type="ECO:0000313" key="1">
    <source>
        <dbReference type="Proteomes" id="UP000093561"/>
    </source>
</evidence>
<proteinExistence type="predicted"/>
<evidence type="ECO:0000313" key="2">
    <source>
        <dbReference type="WBParaSite" id="mrna-Wban_00802"/>
    </source>
</evidence>
<reference evidence="2" key="3">
    <citation type="submission" date="2024-02" db="UniProtKB">
        <authorList>
            <consortium name="WormBaseParasite"/>
        </authorList>
    </citation>
    <scope>IDENTIFICATION</scope>
    <source>
        <strain evidence="2">pt0022</strain>
    </source>
</reference>
<dbReference type="Proteomes" id="UP000093561">
    <property type="component" value="Unassembled WGS sequence"/>
</dbReference>
<sequence>MVMEKIKEQFATGRRTVVQSQIELLQSVNCTRVFDIRVERKRNVRSDATSRWWWIQFNLTRPSSPYDLRSPVTVKMHKNGQRRAW</sequence>
<protein>
    <submittedName>
        <fullName evidence="2">Uncharacterized protein</fullName>
    </submittedName>
</protein>
<name>A0AAF5PHN2_WUCBA</name>